<organism evidence="2 3">
    <name type="scientific">Deinococcus ruber</name>
    <dbReference type="NCBI Taxonomy" id="1848197"/>
    <lineage>
        <taxon>Bacteria</taxon>
        <taxon>Thermotogati</taxon>
        <taxon>Deinococcota</taxon>
        <taxon>Deinococci</taxon>
        <taxon>Deinococcales</taxon>
        <taxon>Deinococcaceae</taxon>
        <taxon>Deinococcus</taxon>
    </lineage>
</organism>
<accession>A0A918F948</accession>
<gene>
    <name evidence="2" type="ORF">GCM10008957_32520</name>
</gene>
<feature type="signal peptide" evidence="1">
    <location>
        <begin position="1"/>
        <end position="24"/>
    </location>
</feature>
<dbReference type="Proteomes" id="UP000603865">
    <property type="component" value="Unassembled WGS sequence"/>
</dbReference>
<comment type="caution">
    <text evidence="2">The sequence shown here is derived from an EMBL/GenBank/DDBJ whole genome shotgun (WGS) entry which is preliminary data.</text>
</comment>
<dbReference type="PROSITE" id="PS51257">
    <property type="entry name" value="PROKAR_LIPOPROTEIN"/>
    <property type="match status" value="1"/>
</dbReference>
<evidence type="ECO:0000256" key="1">
    <source>
        <dbReference type="SAM" id="SignalP"/>
    </source>
</evidence>
<keyword evidence="1" id="KW-0732">Signal</keyword>
<protein>
    <recommendedName>
        <fullName evidence="4">DUF11 domain-containing protein</fullName>
    </recommendedName>
</protein>
<evidence type="ECO:0000313" key="2">
    <source>
        <dbReference type="EMBL" id="GGR17359.1"/>
    </source>
</evidence>
<keyword evidence="3" id="KW-1185">Reference proteome</keyword>
<dbReference type="AlphaFoldDB" id="A0A918F948"/>
<evidence type="ECO:0008006" key="4">
    <source>
        <dbReference type="Google" id="ProtNLM"/>
    </source>
</evidence>
<proteinExistence type="predicted"/>
<reference evidence="2" key="1">
    <citation type="journal article" date="2014" name="Int. J. Syst. Evol. Microbiol.">
        <title>Complete genome sequence of Corynebacterium casei LMG S-19264T (=DSM 44701T), isolated from a smear-ripened cheese.</title>
        <authorList>
            <consortium name="US DOE Joint Genome Institute (JGI-PGF)"/>
            <person name="Walter F."/>
            <person name="Albersmeier A."/>
            <person name="Kalinowski J."/>
            <person name="Ruckert C."/>
        </authorList>
    </citation>
    <scope>NUCLEOTIDE SEQUENCE</scope>
    <source>
        <strain evidence="2">JCM 31311</strain>
    </source>
</reference>
<evidence type="ECO:0000313" key="3">
    <source>
        <dbReference type="Proteomes" id="UP000603865"/>
    </source>
</evidence>
<sequence>MTHRFRALPLLTLLLAASCSAANALGSAGGVPAGTIITNQATTDYIDDNGQTQSLPSNIVTSTVQQVAGVLITPNGDHTTPGQIVPTKQGTTGVLTYTLTNTGNGPDTYLLTVVDPSANVTAAQAIITEDTNNSGALDAGDQVVTNASTISLAADATEKIFVSYPVAAGTPGGTVFDMALQGTSNFDASIVDQNNVGRLTTQGDLSLTLTPSNTGTVTSPGTVSYAHTLTNTGNAPLTNSNVNGSLTSPSTASGWTYLYSYNGNTYADLPSLLAAAGAIPQGGKLDFAVKVTAPAGVPRTTVSVGTLSAYVTTASDATTNNLTPQASQQTVTDTTTVRQGIPSIGKTQSLGTLNASTGAVTFGPDVTTDLAPRPCDVLRYTITNTNQGDSALIASTVSDVLNSNLTPLKVVVSNGVLFKAGAVWQATAPAYGIGAAITVGLDSNADSTINTTDVLAPGNTYTLTIYGQVKRAGDTCTVPVLP</sequence>
<feature type="chain" id="PRO_5037379417" description="DUF11 domain-containing protein" evidence="1">
    <location>
        <begin position="25"/>
        <end position="482"/>
    </location>
</feature>
<name>A0A918F948_9DEIO</name>
<reference evidence="2" key="2">
    <citation type="submission" date="2020-09" db="EMBL/GenBank/DDBJ databases">
        <authorList>
            <person name="Sun Q."/>
            <person name="Ohkuma M."/>
        </authorList>
    </citation>
    <scope>NUCLEOTIDE SEQUENCE</scope>
    <source>
        <strain evidence="2">JCM 31311</strain>
    </source>
</reference>
<dbReference type="EMBL" id="BMQL01000020">
    <property type="protein sequence ID" value="GGR17359.1"/>
    <property type="molecule type" value="Genomic_DNA"/>
</dbReference>
<dbReference type="RefSeq" id="WP_189091577.1">
    <property type="nucleotide sequence ID" value="NZ_BMQL01000020.1"/>
</dbReference>